<evidence type="ECO:0000313" key="2">
    <source>
        <dbReference type="EMBL" id="KAK4465002.1"/>
    </source>
</evidence>
<name>A0AAV9HVX5_9PEZI</name>
<organism evidence="2 3">
    <name type="scientific">Cladorrhinum samala</name>
    <dbReference type="NCBI Taxonomy" id="585594"/>
    <lineage>
        <taxon>Eukaryota</taxon>
        <taxon>Fungi</taxon>
        <taxon>Dikarya</taxon>
        <taxon>Ascomycota</taxon>
        <taxon>Pezizomycotina</taxon>
        <taxon>Sordariomycetes</taxon>
        <taxon>Sordariomycetidae</taxon>
        <taxon>Sordariales</taxon>
        <taxon>Podosporaceae</taxon>
        <taxon>Cladorrhinum</taxon>
    </lineage>
</organism>
<dbReference type="GO" id="GO:0016747">
    <property type="term" value="F:acyltransferase activity, transferring groups other than amino-acyl groups"/>
    <property type="evidence" value="ECO:0007669"/>
    <property type="project" value="InterPro"/>
</dbReference>
<accession>A0AAV9HVX5</accession>
<dbReference type="SUPFAM" id="SSF55729">
    <property type="entry name" value="Acyl-CoA N-acyltransferases (Nat)"/>
    <property type="match status" value="1"/>
</dbReference>
<sequence length="190" mass="20508">MSSLTFRLALPSDAPAIQPLVQSAYRGDSSRSKGWTTEAHLLTGNRIDVAGITNKITAHDSVVILAYHGPHSAPEEGGSVSLIACCEVVKRSCDLAYFGMFAVDPTRQAGGIGRQVLAYAEQFAKQVFGVKKMEMSVIGVRKELISWYERRGYRDTGVRGDFPVAEALAAGGAALKGWDELGFVVLEKML</sequence>
<evidence type="ECO:0000259" key="1">
    <source>
        <dbReference type="PROSITE" id="PS51186"/>
    </source>
</evidence>
<dbReference type="CDD" id="cd04301">
    <property type="entry name" value="NAT_SF"/>
    <property type="match status" value="1"/>
</dbReference>
<proteinExistence type="predicted"/>
<evidence type="ECO:0000313" key="3">
    <source>
        <dbReference type="Proteomes" id="UP001321749"/>
    </source>
</evidence>
<protein>
    <submittedName>
        <fullName evidence="2">Acyl-CoA N-acyltransferase</fullName>
    </submittedName>
</protein>
<dbReference type="Gene3D" id="3.40.630.30">
    <property type="match status" value="1"/>
</dbReference>
<dbReference type="InterPro" id="IPR016181">
    <property type="entry name" value="Acyl_CoA_acyltransferase"/>
</dbReference>
<dbReference type="EMBL" id="MU864943">
    <property type="protein sequence ID" value="KAK4465002.1"/>
    <property type="molecule type" value="Genomic_DNA"/>
</dbReference>
<dbReference type="PROSITE" id="PS51186">
    <property type="entry name" value="GNAT"/>
    <property type="match status" value="1"/>
</dbReference>
<feature type="domain" description="N-acetyltransferase" evidence="1">
    <location>
        <begin position="4"/>
        <end position="190"/>
    </location>
</feature>
<comment type="caution">
    <text evidence="2">The sequence shown here is derived from an EMBL/GenBank/DDBJ whole genome shotgun (WGS) entry which is preliminary data.</text>
</comment>
<gene>
    <name evidence="2" type="ORF">QBC42DRAFT_262297</name>
</gene>
<dbReference type="InterPro" id="IPR000182">
    <property type="entry name" value="GNAT_dom"/>
</dbReference>
<dbReference type="Proteomes" id="UP001321749">
    <property type="component" value="Unassembled WGS sequence"/>
</dbReference>
<dbReference type="Pfam" id="PF00583">
    <property type="entry name" value="Acetyltransf_1"/>
    <property type="match status" value="1"/>
</dbReference>
<reference evidence="2" key="2">
    <citation type="submission" date="2023-06" db="EMBL/GenBank/DDBJ databases">
        <authorList>
            <consortium name="Lawrence Berkeley National Laboratory"/>
            <person name="Mondo S.J."/>
            <person name="Hensen N."/>
            <person name="Bonometti L."/>
            <person name="Westerberg I."/>
            <person name="Brannstrom I.O."/>
            <person name="Guillou S."/>
            <person name="Cros-Aarteil S."/>
            <person name="Calhoun S."/>
            <person name="Haridas S."/>
            <person name="Kuo A."/>
            <person name="Pangilinan J."/>
            <person name="Riley R."/>
            <person name="Labutti K."/>
            <person name="Andreopoulos B."/>
            <person name="Lipzen A."/>
            <person name="Chen C."/>
            <person name="Yanf M."/>
            <person name="Daum C."/>
            <person name="Ng V."/>
            <person name="Clum A."/>
            <person name="Steindorff A."/>
            <person name="Ohm R."/>
            <person name="Martin F."/>
            <person name="Silar P."/>
            <person name="Natvig D."/>
            <person name="Lalanne C."/>
            <person name="Gautier V."/>
            <person name="Ament-Velasquez S.L."/>
            <person name="Kruys A."/>
            <person name="Hutchinson M.I."/>
            <person name="Powell A.J."/>
            <person name="Barry K."/>
            <person name="Miller A.N."/>
            <person name="Grigoriev I.V."/>
            <person name="Debuchy R."/>
            <person name="Gladieux P."/>
            <person name="Thoren M.H."/>
            <person name="Johannesson H."/>
        </authorList>
    </citation>
    <scope>NUCLEOTIDE SEQUENCE</scope>
    <source>
        <strain evidence="2">PSN324</strain>
    </source>
</reference>
<reference evidence="2" key="1">
    <citation type="journal article" date="2023" name="Mol. Phylogenet. Evol.">
        <title>Genome-scale phylogeny and comparative genomics of the fungal order Sordariales.</title>
        <authorList>
            <person name="Hensen N."/>
            <person name="Bonometti L."/>
            <person name="Westerberg I."/>
            <person name="Brannstrom I.O."/>
            <person name="Guillou S."/>
            <person name="Cros-Aarteil S."/>
            <person name="Calhoun S."/>
            <person name="Haridas S."/>
            <person name="Kuo A."/>
            <person name="Mondo S."/>
            <person name="Pangilinan J."/>
            <person name="Riley R."/>
            <person name="LaButti K."/>
            <person name="Andreopoulos B."/>
            <person name="Lipzen A."/>
            <person name="Chen C."/>
            <person name="Yan M."/>
            <person name="Daum C."/>
            <person name="Ng V."/>
            <person name="Clum A."/>
            <person name="Steindorff A."/>
            <person name="Ohm R.A."/>
            <person name="Martin F."/>
            <person name="Silar P."/>
            <person name="Natvig D.O."/>
            <person name="Lalanne C."/>
            <person name="Gautier V."/>
            <person name="Ament-Velasquez S.L."/>
            <person name="Kruys A."/>
            <person name="Hutchinson M.I."/>
            <person name="Powell A.J."/>
            <person name="Barry K."/>
            <person name="Miller A.N."/>
            <person name="Grigoriev I.V."/>
            <person name="Debuchy R."/>
            <person name="Gladieux P."/>
            <person name="Hiltunen Thoren M."/>
            <person name="Johannesson H."/>
        </authorList>
    </citation>
    <scope>NUCLEOTIDE SEQUENCE</scope>
    <source>
        <strain evidence="2">PSN324</strain>
    </source>
</reference>
<dbReference type="AlphaFoldDB" id="A0AAV9HVX5"/>
<keyword evidence="3" id="KW-1185">Reference proteome</keyword>